<dbReference type="SMART" id="SM00257">
    <property type="entry name" value="LysM"/>
    <property type="match status" value="1"/>
</dbReference>
<dbReference type="Proteomes" id="UP001077662">
    <property type="component" value="Unassembled WGS sequence"/>
</dbReference>
<dbReference type="AlphaFoldDB" id="A0AAP3DL41"/>
<comment type="caution">
    <text evidence="2">The sequence shown here is derived from an EMBL/GenBank/DDBJ whole genome shotgun (WGS) entry which is preliminary data.</text>
</comment>
<evidence type="ECO:0000313" key="2">
    <source>
        <dbReference type="EMBL" id="MCZ0810459.1"/>
    </source>
</evidence>
<dbReference type="CDD" id="cd00118">
    <property type="entry name" value="LysM"/>
    <property type="match status" value="1"/>
</dbReference>
<dbReference type="PROSITE" id="PS51782">
    <property type="entry name" value="LYSM"/>
    <property type="match status" value="1"/>
</dbReference>
<dbReference type="SUPFAM" id="SSF54106">
    <property type="entry name" value="LysM domain"/>
    <property type="match status" value="1"/>
</dbReference>
<gene>
    <name evidence="2" type="ORF">O0554_26875</name>
</gene>
<dbReference type="InterPro" id="IPR036779">
    <property type="entry name" value="LysM_dom_sf"/>
</dbReference>
<proteinExistence type="predicted"/>
<sequence>MTLTNGIQFWLSYNNGAERLQLPVNPESIKMRSDFGYQDVEVSHLGEFTIIGDPKLRDFSFSSHFPRDYHPSYCEYEGFPDPWSAVEMLERWRDSRKPCRLTITGTPINYAVTIRDFELLPERHGAPGDIYYDIELKEYKFTSIRQIDMGTKKGNGTATTAKVKKAAVRGGKKDIPKPYIVKKGDCLSVIAARYGLKTRDVYAKNKAVVGPDPNKVKPGQKLVLV</sequence>
<dbReference type="RefSeq" id="WP_258435100.1">
    <property type="nucleotide sequence ID" value="NZ_JANSGW010000086.1"/>
</dbReference>
<protein>
    <submittedName>
        <fullName evidence="2">LysM peptidoglycan-binding domain-containing protein</fullName>
    </submittedName>
</protein>
<organism evidence="2 3">
    <name type="scientific">Brevibacillus laterosporus</name>
    <name type="common">Bacillus laterosporus</name>
    <dbReference type="NCBI Taxonomy" id="1465"/>
    <lineage>
        <taxon>Bacteria</taxon>
        <taxon>Bacillati</taxon>
        <taxon>Bacillota</taxon>
        <taxon>Bacilli</taxon>
        <taxon>Bacillales</taxon>
        <taxon>Paenibacillaceae</taxon>
        <taxon>Brevibacillus</taxon>
    </lineage>
</organism>
<evidence type="ECO:0000259" key="1">
    <source>
        <dbReference type="PROSITE" id="PS51782"/>
    </source>
</evidence>
<feature type="domain" description="LysM" evidence="1">
    <location>
        <begin position="177"/>
        <end position="224"/>
    </location>
</feature>
<accession>A0AAP3DL41</accession>
<reference evidence="2" key="1">
    <citation type="submission" date="2022-09" db="EMBL/GenBank/DDBJ databases">
        <title>Genome analysis and characterization of larvicidal activity of Brevibacillus strains.</title>
        <authorList>
            <person name="Patrusheva E.V."/>
            <person name="Izotova A.O."/>
            <person name="Toshchakov S.V."/>
            <person name="Sineoky S.P."/>
        </authorList>
    </citation>
    <scope>NUCLEOTIDE SEQUENCE</scope>
    <source>
        <strain evidence="2">VKPM_B-13247</strain>
    </source>
</reference>
<dbReference type="Gene3D" id="3.10.350.10">
    <property type="entry name" value="LysM domain"/>
    <property type="match status" value="1"/>
</dbReference>
<name>A0AAP3DL41_BRELA</name>
<dbReference type="EMBL" id="JAPTNE010000086">
    <property type="protein sequence ID" value="MCZ0810459.1"/>
    <property type="molecule type" value="Genomic_DNA"/>
</dbReference>
<dbReference type="InterPro" id="IPR018392">
    <property type="entry name" value="LysM"/>
</dbReference>
<evidence type="ECO:0000313" key="3">
    <source>
        <dbReference type="Proteomes" id="UP001077662"/>
    </source>
</evidence>
<dbReference type="Pfam" id="PF01476">
    <property type="entry name" value="LysM"/>
    <property type="match status" value="1"/>
</dbReference>